<keyword evidence="2" id="KW-1185">Reference proteome</keyword>
<comment type="caution">
    <text evidence="1">The sequence shown here is derived from an EMBL/GenBank/DDBJ whole genome shotgun (WGS) entry which is preliminary data.</text>
</comment>
<reference evidence="1 2" key="1">
    <citation type="journal article" date="2021" name="Hortic Res">
        <title>High-quality reference genome and annotation aids understanding of berry development for evergreen blueberry (Vaccinium darrowii).</title>
        <authorList>
            <person name="Yu J."/>
            <person name="Hulse-Kemp A.M."/>
            <person name="Babiker E."/>
            <person name="Staton M."/>
        </authorList>
    </citation>
    <scope>NUCLEOTIDE SEQUENCE [LARGE SCALE GENOMIC DNA]</scope>
    <source>
        <strain evidence="2">cv. NJ 8807/NJ 8810</strain>
        <tissue evidence="1">Young leaf</tissue>
    </source>
</reference>
<organism evidence="1 2">
    <name type="scientific">Vaccinium darrowii</name>
    <dbReference type="NCBI Taxonomy" id="229202"/>
    <lineage>
        <taxon>Eukaryota</taxon>
        <taxon>Viridiplantae</taxon>
        <taxon>Streptophyta</taxon>
        <taxon>Embryophyta</taxon>
        <taxon>Tracheophyta</taxon>
        <taxon>Spermatophyta</taxon>
        <taxon>Magnoliopsida</taxon>
        <taxon>eudicotyledons</taxon>
        <taxon>Gunneridae</taxon>
        <taxon>Pentapetalae</taxon>
        <taxon>asterids</taxon>
        <taxon>Ericales</taxon>
        <taxon>Ericaceae</taxon>
        <taxon>Vaccinioideae</taxon>
        <taxon>Vaccinieae</taxon>
        <taxon>Vaccinium</taxon>
    </lineage>
</organism>
<sequence length="581" mass="64787">MEKPKDTSKQEKKKMVIRVSGGGVGGVLVWGAAVAIATLVSVSALKFLRNKRPPNKTNHDPPPPPQAMPSTINASNKLELNNHLSDDDQGKGLILLLQDNSSAPPDYHPSGDGIKDVSVDSTPLDSNKSLISDVDAMLDISRLKEKPHYLDSLLGDDPKPKNSSLETCDYGDKQQEYSLVVEEKVLQSDQFEEQHSQIPFGKGGEEEEEEIGGEIVKEVTETFQIVPFSIEFNLEGFEVRAPDAPQIEVEDSIKMMQLIGKEAAEEEEQDDITETVKEVTETNQKDQFAVEFNTEEIQVMKEDEVIGGPDSPQTEAEDHPQMQMVEEEQEIGENIVEMVVEVVKTAQKDQFAVELYPEPIPVMEEEKAIDSTRIEAEDNPETQLIGEEKEHDHGERDETVGKIEDNPLLKEEEEEENSDEVDEEETAEKGEESSEETGDSSMESNAEAIWPVESIEELSQQLKLKEESKTNIQKQEESITECRAVGKADPVCFASIKNQGIYANGNYKNDDTRKSRISPMKDLLMRINVSMDTSNTRIWLSSVAALLLIVVAPLLLSFANIVKLCVIVFLLVILSHIWELP</sequence>
<dbReference type="EMBL" id="CM037162">
    <property type="protein sequence ID" value="KAH7864756.1"/>
    <property type="molecule type" value="Genomic_DNA"/>
</dbReference>
<name>A0ACB7ZH25_9ERIC</name>
<evidence type="ECO:0000313" key="2">
    <source>
        <dbReference type="Proteomes" id="UP000828048"/>
    </source>
</evidence>
<accession>A0ACB7ZH25</accession>
<protein>
    <submittedName>
        <fullName evidence="1">Uncharacterized protein</fullName>
    </submittedName>
</protein>
<dbReference type="Proteomes" id="UP000828048">
    <property type="component" value="Chromosome 12"/>
</dbReference>
<proteinExistence type="predicted"/>
<evidence type="ECO:0000313" key="1">
    <source>
        <dbReference type="EMBL" id="KAH7864756.1"/>
    </source>
</evidence>
<gene>
    <name evidence="1" type="ORF">Vadar_033452</name>
</gene>